<dbReference type="AlphaFoldDB" id="A0A7G9G9T8"/>
<dbReference type="InterPro" id="IPR003439">
    <property type="entry name" value="ABC_transporter-like_ATP-bd"/>
</dbReference>
<keyword evidence="4" id="KW-0762">Sugar transport</keyword>
<keyword evidence="5" id="KW-0677">Repeat</keyword>
<dbReference type="SMART" id="SM00382">
    <property type="entry name" value="AAA"/>
    <property type="match status" value="2"/>
</dbReference>
<keyword evidence="7 11" id="KW-0067">ATP-binding</keyword>
<gene>
    <name evidence="11" type="ORF">H9Q79_11610</name>
</gene>
<evidence type="ECO:0000256" key="3">
    <source>
        <dbReference type="ARBA" id="ARBA00022475"/>
    </source>
</evidence>
<dbReference type="GO" id="GO:0005524">
    <property type="term" value="F:ATP binding"/>
    <property type="evidence" value="ECO:0007669"/>
    <property type="project" value="UniProtKB-KW"/>
</dbReference>
<evidence type="ECO:0000256" key="2">
    <source>
        <dbReference type="ARBA" id="ARBA00022448"/>
    </source>
</evidence>
<dbReference type="FunFam" id="3.40.50.300:FF:000127">
    <property type="entry name" value="Ribose import ATP-binding protein RbsA"/>
    <property type="match status" value="1"/>
</dbReference>
<dbReference type="SUPFAM" id="SSF52540">
    <property type="entry name" value="P-loop containing nucleoside triphosphate hydrolases"/>
    <property type="match status" value="2"/>
</dbReference>
<dbReference type="PANTHER" id="PTHR43790">
    <property type="entry name" value="CARBOHYDRATE TRANSPORT ATP-BINDING PROTEIN MG119-RELATED"/>
    <property type="match status" value="1"/>
</dbReference>
<dbReference type="GO" id="GO:0016887">
    <property type="term" value="F:ATP hydrolysis activity"/>
    <property type="evidence" value="ECO:0007669"/>
    <property type="project" value="InterPro"/>
</dbReference>
<evidence type="ECO:0000256" key="4">
    <source>
        <dbReference type="ARBA" id="ARBA00022597"/>
    </source>
</evidence>
<keyword evidence="2" id="KW-0813">Transport</keyword>
<name>A0A7G9G9T8_9FIRM</name>
<keyword evidence="6" id="KW-0547">Nucleotide-binding</keyword>
<evidence type="ECO:0000256" key="1">
    <source>
        <dbReference type="ARBA" id="ARBA00004202"/>
    </source>
</evidence>
<dbReference type="RefSeq" id="WP_249328343.1">
    <property type="nucleotide sequence ID" value="NZ_CP060635.1"/>
</dbReference>
<dbReference type="PROSITE" id="PS50893">
    <property type="entry name" value="ABC_TRANSPORTER_2"/>
    <property type="match status" value="2"/>
</dbReference>
<evidence type="ECO:0000256" key="6">
    <source>
        <dbReference type="ARBA" id="ARBA00022741"/>
    </source>
</evidence>
<accession>A0A7G9G9T8</accession>
<evidence type="ECO:0000313" key="11">
    <source>
        <dbReference type="EMBL" id="QNM07570.1"/>
    </source>
</evidence>
<keyword evidence="8" id="KW-1278">Translocase</keyword>
<organism evidence="11 12">
    <name type="scientific">Wansuia hejianensis</name>
    <dbReference type="NCBI Taxonomy" id="2763667"/>
    <lineage>
        <taxon>Bacteria</taxon>
        <taxon>Bacillati</taxon>
        <taxon>Bacillota</taxon>
        <taxon>Clostridia</taxon>
        <taxon>Lachnospirales</taxon>
        <taxon>Lachnospiraceae</taxon>
        <taxon>Wansuia</taxon>
    </lineage>
</organism>
<dbReference type="InterPro" id="IPR027417">
    <property type="entry name" value="P-loop_NTPase"/>
</dbReference>
<dbReference type="GO" id="GO:0005886">
    <property type="term" value="C:plasma membrane"/>
    <property type="evidence" value="ECO:0007669"/>
    <property type="project" value="UniProtKB-SubCell"/>
</dbReference>
<dbReference type="Proteomes" id="UP000515860">
    <property type="component" value="Chromosome"/>
</dbReference>
<dbReference type="EMBL" id="CP060635">
    <property type="protein sequence ID" value="QNM07570.1"/>
    <property type="molecule type" value="Genomic_DNA"/>
</dbReference>
<evidence type="ECO:0000313" key="12">
    <source>
        <dbReference type="Proteomes" id="UP000515860"/>
    </source>
</evidence>
<evidence type="ECO:0000256" key="5">
    <source>
        <dbReference type="ARBA" id="ARBA00022737"/>
    </source>
</evidence>
<feature type="domain" description="ABC transporter" evidence="10">
    <location>
        <begin position="11"/>
        <end position="244"/>
    </location>
</feature>
<evidence type="ECO:0000259" key="10">
    <source>
        <dbReference type="PROSITE" id="PS50893"/>
    </source>
</evidence>
<keyword evidence="12" id="KW-1185">Reference proteome</keyword>
<dbReference type="InterPro" id="IPR017871">
    <property type="entry name" value="ABC_transporter-like_CS"/>
</dbReference>
<feature type="domain" description="ABC transporter" evidence="10">
    <location>
        <begin position="256"/>
        <end position="500"/>
    </location>
</feature>
<evidence type="ECO:0000256" key="8">
    <source>
        <dbReference type="ARBA" id="ARBA00022967"/>
    </source>
</evidence>
<comment type="subcellular location">
    <subcellularLocation>
        <location evidence="1">Cell membrane</location>
        <topology evidence="1">Peripheral membrane protein</topology>
    </subcellularLocation>
</comment>
<dbReference type="Pfam" id="PF00005">
    <property type="entry name" value="ABC_tran"/>
    <property type="match status" value="2"/>
</dbReference>
<dbReference type="CDD" id="cd03215">
    <property type="entry name" value="ABC_Carb_Monos_II"/>
    <property type="match status" value="1"/>
</dbReference>
<dbReference type="KEGG" id="whj:H9Q79_11610"/>
<evidence type="ECO:0000256" key="9">
    <source>
        <dbReference type="ARBA" id="ARBA00023136"/>
    </source>
</evidence>
<evidence type="ECO:0000256" key="7">
    <source>
        <dbReference type="ARBA" id="ARBA00022840"/>
    </source>
</evidence>
<dbReference type="PROSITE" id="PS00211">
    <property type="entry name" value="ABC_TRANSPORTER_1"/>
    <property type="match status" value="1"/>
</dbReference>
<dbReference type="PANTHER" id="PTHR43790:SF3">
    <property type="entry name" value="D-ALLOSE IMPORT ATP-BINDING PROTEIN ALSA-RELATED"/>
    <property type="match status" value="1"/>
</dbReference>
<proteinExistence type="predicted"/>
<dbReference type="InterPro" id="IPR050107">
    <property type="entry name" value="ABC_carbohydrate_import_ATPase"/>
</dbReference>
<protein>
    <submittedName>
        <fullName evidence="11">Sugar ABC transporter ATP-binding protein</fullName>
    </submittedName>
</protein>
<dbReference type="CDD" id="cd03216">
    <property type="entry name" value="ABC_Carb_Monos_I"/>
    <property type="match status" value="1"/>
</dbReference>
<keyword evidence="3" id="KW-1003">Cell membrane</keyword>
<keyword evidence="9" id="KW-0472">Membrane</keyword>
<reference evidence="11 12" key="1">
    <citation type="submission" date="2020-08" db="EMBL/GenBank/DDBJ databases">
        <authorList>
            <person name="Liu C."/>
            <person name="Sun Q."/>
        </authorList>
    </citation>
    <scope>NUCLEOTIDE SEQUENCE [LARGE SCALE GENOMIC DNA]</scope>
    <source>
        <strain evidence="11 12">NSJ-29</strain>
    </source>
</reference>
<sequence>MLNENDGKSTIKVENLCKEFGKTKVLKDVNFDIVPGEVHALMGENGAGKSTLMNVIFGVHRITSGKIFVDGDEVRISSPTDARKYGMAMIHQEPLTFQNLSILENIFAGNMEHAAVNYRTLEKKGQEIMDSLGIPFDIHRKVMGLSVADMQKIEIANVLASNARVIFMDEPTASLTPHEVNKLLDLIRSLTKQGKSVVYVSHRLNEVMEIADRVTVLRNGSCIGTYQRSDLTENELVRLMIGKSLGEFITKETVPIEEKPYFEVQDISVKGCFSNVSFKVHRGEIFGLAGLVGAGRSEIARGIFGITPVESGKILIDGKEVKIKNPKQAIANKIALLPEDRQGLGLLLEKSIAFNSTFAVPHKITNKWGVVSRKAEQELTSAYAKLLQTKCDSYEQRVNELSGGNQQKVSIAKWLSVEPDILILDEPTRGIDIGAKAEVYKLISQLAREGKCIILISSEQAEIIGLCDNVVVMYEGRMSGTLRREELQEEKVLMAAHNRKG</sequence>
<dbReference type="Gene3D" id="3.40.50.300">
    <property type="entry name" value="P-loop containing nucleotide triphosphate hydrolases"/>
    <property type="match status" value="2"/>
</dbReference>
<dbReference type="InterPro" id="IPR003593">
    <property type="entry name" value="AAA+_ATPase"/>
</dbReference>